<protein>
    <recommendedName>
        <fullName evidence="2">EAL domain-containing protein</fullName>
    </recommendedName>
</protein>
<gene>
    <name evidence="3" type="ORF">LCGC14_1146310</name>
</gene>
<evidence type="ECO:0000313" key="3">
    <source>
        <dbReference type="EMBL" id="KKM99591.1"/>
    </source>
</evidence>
<dbReference type="EMBL" id="LAZR01005479">
    <property type="protein sequence ID" value="KKM99591.1"/>
    <property type="molecule type" value="Genomic_DNA"/>
</dbReference>
<accession>A0A0F9MJW8</accession>
<feature type="transmembrane region" description="Helical" evidence="1">
    <location>
        <begin position="115"/>
        <end position="135"/>
    </location>
</feature>
<keyword evidence="1" id="KW-0472">Membrane</keyword>
<sequence length="562" mass="64619">MQKTKHWLLKNFKGISFVLFLMILISFNFILNDALHQKVHASGQQFVKHVHEMNLSPSINNEVLAALAKSEGFMLEVPKPAEHFKHLVNIEREVFSYKTLNLSLYHYPAWVTQSYLFILLNLIISGAAGWSYRWWGLLNVSRKITPKNTMIQPTKIIKQKQKQNKIRLIKQVKKCELSSLYGVNRSSHSLFLLIECDFDKKTDKEAIFKVLITRKLTGFKDVSVKILNSNYLAITLPHISTPELDSYVENLHQSVFLLCQNYQKSMTHKNIKIGACDYRVGADKIAVYQLAKSALMLSQSSSVQHFHRLALNYYQEKPLSSKQVIENIKKNKFILFFQPLFELSSGEILQHEALIRVRHSQLGLLAARYFINQVYSNQDALILDKAVITQVKKLMLSESSAQTVSVNLHPKNWFNDVFWEWLPSQIAELKLSAKLQFEISETEFFTHRKSITNALNIIKKSRSQIVIDNLKSSEKVAVLADYNQVCGLKLSYELIHLLNEKTQNQRQIKKIVEAANLLNLPVYAVGVETQKELFTLAKLGVVGAQGFYFSEPLQEFTQAVFH</sequence>
<proteinExistence type="predicted"/>
<dbReference type="Pfam" id="PF00563">
    <property type="entry name" value="EAL"/>
    <property type="match status" value="1"/>
</dbReference>
<dbReference type="SMART" id="SM00052">
    <property type="entry name" value="EAL"/>
    <property type="match status" value="1"/>
</dbReference>
<dbReference type="PANTHER" id="PTHR33121:SF32">
    <property type="entry name" value="RNASE E SPECIFICITY FACTOR CSRD"/>
    <property type="match status" value="1"/>
</dbReference>
<dbReference type="InterPro" id="IPR035919">
    <property type="entry name" value="EAL_sf"/>
</dbReference>
<dbReference type="InterPro" id="IPR001633">
    <property type="entry name" value="EAL_dom"/>
</dbReference>
<evidence type="ECO:0000256" key="1">
    <source>
        <dbReference type="SAM" id="Phobius"/>
    </source>
</evidence>
<dbReference type="AlphaFoldDB" id="A0A0F9MJW8"/>
<feature type="transmembrane region" description="Helical" evidence="1">
    <location>
        <begin position="12"/>
        <end position="31"/>
    </location>
</feature>
<reference evidence="3" key="1">
    <citation type="journal article" date="2015" name="Nature">
        <title>Complex archaea that bridge the gap between prokaryotes and eukaryotes.</title>
        <authorList>
            <person name="Spang A."/>
            <person name="Saw J.H."/>
            <person name="Jorgensen S.L."/>
            <person name="Zaremba-Niedzwiedzka K."/>
            <person name="Martijn J."/>
            <person name="Lind A.E."/>
            <person name="van Eijk R."/>
            <person name="Schleper C."/>
            <person name="Guy L."/>
            <person name="Ettema T.J."/>
        </authorList>
    </citation>
    <scope>NUCLEOTIDE SEQUENCE</scope>
</reference>
<dbReference type="GO" id="GO:0071111">
    <property type="term" value="F:cyclic-guanylate-specific phosphodiesterase activity"/>
    <property type="evidence" value="ECO:0007669"/>
    <property type="project" value="InterPro"/>
</dbReference>
<name>A0A0F9MJW8_9ZZZZ</name>
<dbReference type="InterPro" id="IPR050706">
    <property type="entry name" value="Cyclic-di-GMP_PDE-like"/>
</dbReference>
<dbReference type="Gene3D" id="3.20.20.450">
    <property type="entry name" value="EAL domain"/>
    <property type="match status" value="1"/>
</dbReference>
<dbReference type="CDD" id="cd01948">
    <property type="entry name" value="EAL"/>
    <property type="match status" value="1"/>
</dbReference>
<evidence type="ECO:0000259" key="2">
    <source>
        <dbReference type="PROSITE" id="PS50883"/>
    </source>
</evidence>
<dbReference type="PROSITE" id="PS50883">
    <property type="entry name" value="EAL"/>
    <property type="match status" value="1"/>
</dbReference>
<keyword evidence="1" id="KW-1133">Transmembrane helix</keyword>
<dbReference type="PANTHER" id="PTHR33121">
    <property type="entry name" value="CYCLIC DI-GMP PHOSPHODIESTERASE PDEF"/>
    <property type="match status" value="1"/>
</dbReference>
<feature type="domain" description="EAL" evidence="2">
    <location>
        <begin position="317"/>
        <end position="562"/>
    </location>
</feature>
<dbReference type="SUPFAM" id="SSF141868">
    <property type="entry name" value="EAL domain-like"/>
    <property type="match status" value="1"/>
</dbReference>
<keyword evidence="1" id="KW-0812">Transmembrane</keyword>
<comment type="caution">
    <text evidence="3">The sequence shown here is derived from an EMBL/GenBank/DDBJ whole genome shotgun (WGS) entry which is preliminary data.</text>
</comment>
<organism evidence="3">
    <name type="scientific">marine sediment metagenome</name>
    <dbReference type="NCBI Taxonomy" id="412755"/>
    <lineage>
        <taxon>unclassified sequences</taxon>
        <taxon>metagenomes</taxon>
        <taxon>ecological metagenomes</taxon>
    </lineage>
</organism>